<evidence type="ECO:0000313" key="3">
    <source>
        <dbReference type="Proteomes" id="UP001420932"/>
    </source>
</evidence>
<sequence length="49" mass="5832">MTRKLLREGERAAGRKQEKIYEGNNGGRPEFFLKRRGKPRGYVTCYYFC</sequence>
<feature type="compositionally biased region" description="Basic and acidic residues" evidence="1">
    <location>
        <begin position="1"/>
        <end position="21"/>
    </location>
</feature>
<name>A0AAP0I3P9_9MAGN</name>
<comment type="caution">
    <text evidence="2">The sequence shown here is derived from an EMBL/GenBank/DDBJ whole genome shotgun (WGS) entry which is preliminary data.</text>
</comment>
<dbReference type="Proteomes" id="UP001420932">
    <property type="component" value="Unassembled WGS sequence"/>
</dbReference>
<accession>A0AAP0I3P9</accession>
<reference evidence="2 3" key="1">
    <citation type="submission" date="2024-01" db="EMBL/GenBank/DDBJ databases">
        <title>Genome assemblies of Stephania.</title>
        <authorList>
            <person name="Yang L."/>
        </authorList>
    </citation>
    <scope>NUCLEOTIDE SEQUENCE [LARGE SCALE GENOMIC DNA]</scope>
    <source>
        <strain evidence="2">YNDBR</strain>
        <tissue evidence="2">Leaf</tissue>
    </source>
</reference>
<organism evidence="2 3">
    <name type="scientific">Stephania yunnanensis</name>
    <dbReference type="NCBI Taxonomy" id="152371"/>
    <lineage>
        <taxon>Eukaryota</taxon>
        <taxon>Viridiplantae</taxon>
        <taxon>Streptophyta</taxon>
        <taxon>Embryophyta</taxon>
        <taxon>Tracheophyta</taxon>
        <taxon>Spermatophyta</taxon>
        <taxon>Magnoliopsida</taxon>
        <taxon>Ranunculales</taxon>
        <taxon>Menispermaceae</taxon>
        <taxon>Menispermoideae</taxon>
        <taxon>Cissampelideae</taxon>
        <taxon>Stephania</taxon>
    </lineage>
</organism>
<feature type="region of interest" description="Disordered" evidence="1">
    <location>
        <begin position="1"/>
        <end position="22"/>
    </location>
</feature>
<dbReference type="AlphaFoldDB" id="A0AAP0I3P9"/>
<evidence type="ECO:0000313" key="2">
    <source>
        <dbReference type="EMBL" id="KAK9108091.1"/>
    </source>
</evidence>
<proteinExistence type="predicted"/>
<keyword evidence="3" id="KW-1185">Reference proteome</keyword>
<dbReference type="EMBL" id="JBBNAF010000010">
    <property type="protein sequence ID" value="KAK9108091.1"/>
    <property type="molecule type" value="Genomic_DNA"/>
</dbReference>
<protein>
    <submittedName>
        <fullName evidence="2">Uncharacterized protein</fullName>
    </submittedName>
</protein>
<gene>
    <name evidence="2" type="ORF">Syun_024102</name>
</gene>
<evidence type="ECO:0000256" key="1">
    <source>
        <dbReference type="SAM" id="MobiDB-lite"/>
    </source>
</evidence>